<keyword evidence="3" id="KW-1185">Reference proteome</keyword>
<keyword evidence="1" id="KW-1133">Transmembrane helix</keyword>
<feature type="transmembrane region" description="Helical" evidence="1">
    <location>
        <begin position="58"/>
        <end position="76"/>
    </location>
</feature>
<feature type="transmembrane region" description="Helical" evidence="1">
    <location>
        <begin position="111"/>
        <end position="134"/>
    </location>
</feature>
<name>M7PQJ8_9GAMM</name>
<dbReference type="OrthoDB" id="9770040at2"/>
<feature type="transmembrane region" description="Helical" evidence="1">
    <location>
        <begin position="12"/>
        <end position="38"/>
    </location>
</feature>
<evidence type="ECO:0000313" key="2">
    <source>
        <dbReference type="EMBL" id="EMR12719.1"/>
    </source>
</evidence>
<sequence length="395" mass="43810">MPNTPAISNALFALAFRPFFLLAALFSVILMLLWGLALSGWDGFTPYGGIQFWHGHEMLFGFVGAVLVGFLLTAVQNWTGLPAVNGKPLMALVLLWLSGRFLMAVPVVPDIVIIFVDLLFFPAAAIFLFIPLLVRSQARNYFAVLVLFLLMFCNGISHYSVLNNQLQLQQQALFSTTLLITVMMAIIGGRIIPMFTANTTGITAKDRQVWPDRIALGALWLLLFMSLLMFSMPVPAILLSIMAFLSAIMLAWRSSRWHFSQTLSHPLLWSLHLGYLWIVIGLLLYAASQAGFAIPETIALHSLTAGAMGMLIISMMSRVSLGHTGRPIVSSRLITLSFYLVMAAAIVRVFGVWLLPAHSSIWLMLSVLFWCIAFMMFLIRFLQVLTQPRADGKPG</sequence>
<keyword evidence="1" id="KW-0472">Membrane</keyword>
<feature type="transmembrane region" description="Helical" evidence="1">
    <location>
        <begin position="361"/>
        <end position="379"/>
    </location>
</feature>
<organism evidence="2 3">
    <name type="scientific">Methylophaga lonarensis MPL</name>
    <dbReference type="NCBI Taxonomy" id="1286106"/>
    <lineage>
        <taxon>Bacteria</taxon>
        <taxon>Pseudomonadati</taxon>
        <taxon>Pseudomonadota</taxon>
        <taxon>Gammaproteobacteria</taxon>
        <taxon>Thiotrichales</taxon>
        <taxon>Piscirickettsiaceae</taxon>
        <taxon>Methylophaga</taxon>
    </lineage>
</organism>
<feature type="transmembrane region" description="Helical" evidence="1">
    <location>
        <begin position="333"/>
        <end position="355"/>
    </location>
</feature>
<dbReference type="PATRIC" id="fig|1286106.3.peg.1781"/>
<dbReference type="eggNOG" id="COG3213">
    <property type="taxonomic scope" value="Bacteria"/>
</dbReference>
<dbReference type="STRING" id="1286106.MPL1_08873"/>
<protein>
    <submittedName>
        <fullName evidence="2">NnrS protein involved in response to NO</fullName>
    </submittedName>
</protein>
<feature type="transmembrane region" description="Helical" evidence="1">
    <location>
        <begin position="213"/>
        <end position="230"/>
    </location>
</feature>
<reference evidence="2 3" key="1">
    <citation type="journal article" date="2013" name="Genome Announc.">
        <title>Draft Genome Sequence of Methylophaga lonarensis MPLT, a Haloalkaliphilic (Non-Methane-Utilizing) Methylotroph.</title>
        <authorList>
            <person name="Shetty S.A."/>
            <person name="Marathe N.P."/>
            <person name="Munot H."/>
            <person name="Antony C.P."/>
            <person name="Dhotre D.P."/>
            <person name="Murrell J.C."/>
            <person name="Shouche Y.S."/>
        </authorList>
    </citation>
    <scope>NUCLEOTIDE SEQUENCE [LARGE SCALE GENOMIC DNA]</scope>
    <source>
        <strain evidence="2 3">MPL</strain>
    </source>
</reference>
<feature type="transmembrane region" description="Helical" evidence="1">
    <location>
        <begin position="236"/>
        <end position="255"/>
    </location>
</feature>
<evidence type="ECO:0000256" key="1">
    <source>
        <dbReference type="SAM" id="Phobius"/>
    </source>
</evidence>
<proteinExistence type="predicted"/>
<feature type="transmembrane region" description="Helical" evidence="1">
    <location>
        <begin position="141"/>
        <end position="160"/>
    </location>
</feature>
<dbReference type="RefSeq" id="WP_009726749.1">
    <property type="nucleotide sequence ID" value="NZ_APHR01000045.1"/>
</dbReference>
<dbReference type="Proteomes" id="UP000012019">
    <property type="component" value="Unassembled WGS sequence"/>
</dbReference>
<dbReference type="Pfam" id="PF05940">
    <property type="entry name" value="NnrS"/>
    <property type="match status" value="1"/>
</dbReference>
<gene>
    <name evidence="2" type="ORF">MPL1_08873</name>
</gene>
<comment type="caution">
    <text evidence="2">The sequence shown here is derived from an EMBL/GenBank/DDBJ whole genome shotgun (WGS) entry which is preliminary data.</text>
</comment>
<dbReference type="EMBL" id="APHR01000045">
    <property type="protein sequence ID" value="EMR12719.1"/>
    <property type="molecule type" value="Genomic_DNA"/>
</dbReference>
<accession>M7PQJ8</accession>
<keyword evidence="1" id="KW-0812">Transmembrane</keyword>
<evidence type="ECO:0000313" key="3">
    <source>
        <dbReference type="Proteomes" id="UP000012019"/>
    </source>
</evidence>
<dbReference type="InterPro" id="IPR010266">
    <property type="entry name" value="NnrS"/>
</dbReference>
<feature type="transmembrane region" description="Helical" evidence="1">
    <location>
        <begin position="298"/>
        <end position="321"/>
    </location>
</feature>
<feature type="transmembrane region" description="Helical" evidence="1">
    <location>
        <begin position="172"/>
        <end position="192"/>
    </location>
</feature>
<feature type="transmembrane region" description="Helical" evidence="1">
    <location>
        <begin position="267"/>
        <end position="286"/>
    </location>
</feature>
<dbReference type="AlphaFoldDB" id="M7PQJ8"/>